<dbReference type="InterPro" id="IPR025157">
    <property type="entry name" value="Hemagglutinin_rpt"/>
</dbReference>
<dbReference type="Proteomes" id="UP000575898">
    <property type="component" value="Unassembled WGS sequence"/>
</dbReference>
<dbReference type="EMBL" id="JACHHY010000063">
    <property type="protein sequence ID" value="MBB5020632.1"/>
    <property type="molecule type" value="Genomic_DNA"/>
</dbReference>
<feature type="compositionally biased region" description="Polar residues" evidence="1">
    <location>
        <begin position="362"/>
        <end position="377"/>
    </location>
</feature>
<evidence type="ECO:0000313" key="2">
    <source>
        <dbReference type="EMBL" id="MBB5020632.1"/>
    </source>
</evidence>
<proteinExistence type="predicted"/>
<feature type="compositionally biased region" description="Polar residues" evidence="1">
    <location>
        <begin position="501"/>
        <end position="514"/>
    </location>
</feature>
<accession>A0A840MV00</accession>
<evidence type="ECO:0000256" key="1">
    <source>
        <dbReference type="SAM" id="MobiDB-lite"/>
    </source>
</evidence>
<feature type="region of interest" description="Disordered" evidence="1">
    <location>
        <begin position="667"/>
        <end position="688"/>
    </location>
</feature>
<feature type="non-terminal residue" evidence="2">
    <location>
        <position position="1"/>
    </location>
</feature>
<feature type="compositionally biased region" description="Polar residues" evidence="1">
    <location>
        <begin position="932"/>
        <end position="961"/>
    </location>
</feature>
<name>A0A840MV00_9PROT</name>
<comment type="caution">
    <text evidence="2">The sequence shown here is derived from an EMBL/GenBank/DDBJ whole genome shotgun (WGS) entry which is preliminary data.</text>
</comment>
<feature type="compositionally biased region" description="Polar residues" evidence="1">
    <location>
        <begin position="969"/>
        <end position="986"/>
    </location>
</feature>
<feature type="region of interest" description="Disordered" evidence="1">
    <location>
        <begin position="932"/>
        <end position="986"/>
    </location>
</feature>
<gene>
    <name evidence="2" type="ORF">HNQ59_003957</name>
</gene>
<feature type="non-terminal residue" evidence="2">
    <location>
        <position position="986"/>
    </location>
</feature>
<evidence type="ECO:0000313" key="3">
    <source>
        <dbReference type="Proteomes" id="UP000575898"/>
    </source>
</evidence>
<feature type="compositionally biased region" description="Basic and acidic residues" evidence="1">
    <location>
        <begin position="672"/>
        <end position="688"/>
    </location>
</feature>
<evidence type="ECO:0008006" key="4">
    <source>
        <dbReference type="Google" id="ProtNLM"/>
    </source>
</evidence>
<feature type="compositionally biased region" description="Basic and acidic residues" evidence="1">
    <location>
        <begin position="318"/>
        <end position="345"/>
    </location>
</feature>
<sequence length="986" mass="104084">QLDASQSLSLLAGHDLDILGSDLNAGQSLSLGALNDLKIGSLSLSDSQHRSGSLPNGSWQLDLANTWQRGSQLQSGGSLNLQAHRDLTLQGTQLQAQGQASLLAGRDLSLGSVMESHDSRQQSQVAKKRLFGGFRNDDLSERHTTEQLGSLLSAGNLSLQAGRDLTLQAAALSSRQDLAILAGRHLALTSATETEQAIEQHQSSRSGFQLDFSIKNHGISYNRQQASSDQQQSGQTQRVTTLTAGANLALSAGDQATLVGAQLKAGQDLALIAKQIELIETHDLQQRHDQRESKSTGLGINQGALNSAMVSQLRETHKLGAPSRKDASLKHKGDLARRDLDRMESGHAAGLEALSKNGYMRQHTQSISDSAQDNTRGSQLLAGGELTIQATGGDLNLRGARISSEQGSVTLAAAGNLNLDTALSRQQKRNDTGEVNTGGLQHRRQETEQTGQQQQHQLTRLTGQRIQLAAKQDLNLRGVEAVAEGALTAVAGGRLTVSAVNDRQQETANQSDITKGNFRSGRTSTTIGRQAQHNDQQAQSDTSQASALASLTDRLTLQAGQAVDITGSDLIGKTGISIEGRQINVQAAEAQNQSQQHQRSSQGGLSLGLRGSIVDALTTILDATERSNQSDDKRLQALYAYRAANTAYQGMQMLAQKGADIRVQVTVGGKSQRQDSTRDQTELRGSRLHSEGDIQLSAHQGDLTLRGSEVKGQQIALQASGDLKLEGQARQDILRSKSQSQGGEIGVAVTIGQSGNSAGILLSAEAARGRENGDLIGYQNSHLNAGQTLSLKSGGDTTLSGAVAKGQRIEADIGGNLTLQSLQDRDDYQNRQQSGGGTMVVGIGFSGSASYSQSRINSRYLGVGEQTALQAGRGGFDLQVGQHTQLNGAVISSEADANRNRLSTGTLGWQDLQNQAHYQGDSFGVAVSYDSNKAGQNKESGQKPSQNTGNGPSAPQKQQSPGSGGMTLGFTSDSRSSTTQSAISAG</sequence>
<dbReference type="AlphaFoldDB" id="A0A840MV00"/>
<feature type="region of interest" description="Disordered" evidence="1">
    <location>
        <begin position="501"/>
        <end position="523"/>
    </location>
</feature>
<protein>
    <recommendedName>
        <fullName evidence="4">Adhesin</fullName>
    </recommendedName>
</protein>
<dbReference type="RefSeq" id="WP_184041999.1">
    <property type="nucleotide sequence ID" value="NZ_JACHHY010000063.1"/>
</dbReference>
<dbReference type="GO" id="GO:0003824">
    <property type="term" value="F:catalytic activity"/>
    <property type="evidence" value="ECO:0007669"/>
    <property type="project" value="UniProtKB-ARBA"/>
</dbReference>
<feature type="region of interest" description="Disordered" evidence="1">
    <location>
        <begin position="318"/>
        <end position="377"/>
    </location>
</feature>
<keyword evidence="3" id="KW-1185">Reference proteome</keyword>
<reference evidence="2 3" key="1">
    <citation type="submission" date="2020-08" db="EMBL/GenBank/DDBJ databases">
        <title>Genomic Encyclopedia of Type Strains, Phase IV (KMG-IV): sequencing the most valuable type-strain genomes for metagenomic binning, comparative biology and taxonomic classification.</title>
        <authorList>
            <person name="Goeker M."/>
        </authorList>
    </citation>
    <scope>NUCLEOTIDE SEQUENCE [LARGE SCALE GENOMIC DNA]</scope>
    <source>
        <strain evidence="2 3">DSM 27165</strain>
    </source>
</reference>
<dbReference type="Pfam" id="PF13332">
    <property type="entry name" value="Fil_haemagg_2"/>
    <property type="match status" value="5"/>
</dbReference>
<feature type="region of interest" description="Disordered" evidence="1">
    <location>
        <begin position="425"/>
        <end position="455"/>
    </location>
</feature>
<organism evidence="2 3">
    <name type="scientific">Chitinivorax tropicus</name>
    <dbReference type="NCBI Taxonomy" id="714531"/>
    <lineage>
        <taxon>Bacteria</taxon>
        <taxon>Pseudomonadati</taxon>
        <taxon>Pseudomonadota</taxon>
        <taxon>Betaproteobacteria</taxon>
        <taxon>Chitinivorax</taxon>
    </lineage>
</organism>